<protein>
    <recommendedName>
        <fullName evidence="2">DUF6868 domain-containing protein</fullName>
    </recommendedName>
</protein>
<keyword evidence="4" id="KW-1185">Reference proteome</keyword>
<keyword evidence="1" id="KW-0472">Membrane</keyword>
<evidence type="ECO:0000259" key="2">
    <source>
        <dbReference type="Pfam" id="PF21742"/>
    </source>
</evidence>
<feature type="domain" description="DUF6868" evidence="2">
    <location>
        <begin position="1"/>
        <end position="79"/>
    </location>
</feature>
<keyword evidence="1" id="KW-0812">Transmembrane</keyword>
<organism evidence="3 4">
    <name type="scientific">Psychrosphaera saromensis</name>
    <dbReference type="NCBI Taxonomy" id="716813"/>
    <lineage>
        <taxon>Bacteria</taxon>
        <taxon>Pseudomonadati</taxon>
        <taxon>Pseudomonadota</taxon>
        <taxon>Gammaproteobacteria</taxon>
        <taxon>Alteromonadales</taxon>
        <taxon>Pseudoalteromonadaceae</taxon>
        <taxon>Psychrosphaera</taxon>
    </lineage>
</organism>
<gene>
    <name evidence="3" type="ORF">BTO11_02020</name>
</gene>
<dbReference type="InterPro" id="IPR049220">
    <property type="entry name" value="DUF6868"/>
</dbReference>
<accession>A0A2S7URE3</accession>
<proteinExistence type="predicted"/>
<dbReference type="Proteomes" id="UP000239007">
    <property type="component" value="Unassembled WGS sequence"/>
</dbReference>
<feature type="transmembrane region" description="Helical" evidence="1">
    <location>
        <begin position="63"/>
        <end position="80"/>
    </location>
</feature>
<dbReference type="AlphaFoldDB" id="A0A2S7URE3"/>
<sequence length="81" mass="9360">MTIEQLTELLGWASVINIGYLFLATMFLVFLRKPIFYIHSKIFGVDESELSAQYFNFLSNYKIAILVFMIAPYLALKIMGQ</sequence>
<feature type="transmembrane region" description="Helical" evidence="1">
    <location>
        <begin position="12"/>
        <end position="31"/>
    </location>
</feature>
<evidence type="ECO:0000313" key="4">
    <source>
        <dbReference type="Proteomes" id="UP000239007"/>
    </source>
</evidence>
<dbReference type="Pfam" id="PF21742">
    <property type="entry name" value="DUF6868"/>
    <property type="match status" value="1"/>
</dbReference>
<name>A0A2S7URE3_9GAMM</name>
<reference evidence="3 4" key="1">
    <citation type="submission" date="2016-12" db="EMBL/GenBank/DDBJ databases">
        <title>Diversity of luminous bacteria.</title>
        <authorList>
            <person name="Yoshizawa S."/>
            <person name="Kogure K."/>
        </authorList>
    </citation>
    <scope>NUCLEOTIDE SEQUENCE [LARGE SCALE GENOMIC DNA]</scope>
    <source>
        <strain evidence="3 4">SA4-48</strain>
    </source>
</reference>
<evidence type="ECO:0000313" key="3">
    <source>
        <dbReference type="EMBL" id="PQJ52546.1"/>
    </source>
</evidence>
<dbReference type="EMBL" id="MSCH01000003">
    <property type="protein sequence ID" value="PQJ52546.1"/>
    <property type="molecule type" value="Genomic_DNA"/>
</dbReference>
<evidence type="ECO:0000256" key="1">
    <source>
        <dbReference type="SAM" id="Phobius"/>
    </source>
</evidence>
<comment type="caution">
    <text evidence="3">The sequence shown here is derived from an EMBL/GenBank/DDBJ whole genome shotgun (WGS) entry which is preliminary data.</text>
</comment>
<keyword evidence="1" id="KW-1133">Transmembrane helix</keyword>
<dbReference type="RefSeq" id="WP_181135817.1">
    <property type="nucleotide sequence ID" value="NZ_BMYG01000004.1"/>
</dbReference>